<dbReference type="InterPro" id="IPR014770">
    <property type="entry name" value="Munc13_1"/>
</dbReference>
<dbReference type="Pfam" id="PF00168">
    <property type="entry name" value="C2"/>
    <property type="match status" value="1"/>
</dbReference>
<dbReference type="InterPro" id="IPR000008">
    <property type="entry name" value="C2_dom"/>
</dbReference>
<evidence type="ECO:0000313" key="5">
    <source>
        <dbReference type="EMBL" id="QBM90463.1"/>
    </source>
</evidence>
<organism evidence="5 6">
    <name type="scientific">Metschnikowia aff. pulcherrima</name>
    <dbReference type="NCBI Taxonomy" id="2163413"/>
    <lineage>
        <taxon>Eukaryota</taxon>
        <taxon>Fungi</taxon>
        <taxon>Dikarya</taxon>
        <taxon>Ascomycota</taxon>
        <taxon>Saccharomycotina</taxon>
        <taxon>Pichiomycetes</taxon>
        <taxon>Metschnikowiaceae</taxon>
        <taxon>Metschnikowia</taxon>
    </lineage>
</organism>
<keyword evidence="6" id="KW-1185">Reference proteome</keyword>
<dbReference type="CDD" id="cd04043">
    <property type="entry name" value="C2_Munc13_fungal"/>
    <property type="match status" value="1"/>
</dbReference>
<evidence type="ECO:0000259" key="4">
    <source>
        <dbReference type="PROSITE" id="PS51259"/>
    </source>
</evidence>
<evidence type="ECO:0000256" key="1">
    <source>
        <dbReference type="SAM" id="MobiDB-lite"/>
    </source>
</evidence>
<dbReference type="PANTHER" id="PTHR47263:SF1">
    <property type="entry name" value="C2 DOMAIN PROTEIN (AFU_ORTHOLOGUE AFUA_7G02350)"/>
    <property type="match status" value="1"/>
</dbReference>
<dbReference type="SMART" id="SM00239">
    <property type="entry name" value="C2"/>
    <property type="match status" value="1"/>
</dbReference>
<name>A0A4V1AEU8_9ASCO</name>
<dbReference type="InterPro" id="IPR014772">
    <property type="entry name" value="Munc13_dom-2"/>
</dbReference>
<evidence type="ECO:0000313" key="6">
    <source>
        <dbReference type="Proteomes" id="UP000292447"/>
    </source>
</evidence>
<dbReference type="STRING" id="2163413.A0A4V1AEU8"/>
<dbReference type="Gene3D" id="1.20.58.1100">
    <property type="match status" value="1"/>
</dbReference>
<dbReference type="Proteomes" id="UP000292447">
    <property type="component" value="Chromosome VI"/>
</dbReference>
<dbReference type="InterPro" id="IPR052811">
    <property type="entry name" value="Glucose_resp_signaling"/>
</dbReference>
<dbReference type="PANTHER" id="PTHR47263">
    <property type="entry name" value="ADENYLATE CYCLASE ACTIVATION PROTEIN GIT1"/>
    <property type="match status" value="1"/>
</dbReference>
<gene>
    <name evidence="5" type="primary">MPUL0F00440</name>
    <name evidence="5" type="ORF">METSCH_F00440</name>
</gene>
<dbReference type="EMBL" id="CP034461">
    <property type="protein sequence ID" value="QBM90463.1"/>
    <property type="molecule type" value="Genomic_DNA"/>
</dbReference>
<dbReference type="Gene3D" id="1.10.357.50">
    <property type="match status" value="1"/>
</dbReference>
<feature type="domain" description="MHD1" evidence="3">
    <location>
        <begin position="637"/>
        <end position="758"/>
    </location>
</feature>
<dbReference type="Gene3D" id="2.60.40.150">
    <property type="entry name" value="C2 domain"/>
    <property type="match status" value="1"/>
</dbReference>
<sequence>MIPSDKHPAKREVASQSARSHSLSSNFSVDPLYDNVDLRRLYEATLKAVLLEYICEARFYKPLSSPAQERPASLSSRSTSEYRKSRLLREPDTLLPLQLLTDLKAKLHKVAMTQTSSYDELTRRLLLRFYGDLLDPGCISEINRVNSVDILVMKFVSTANKEIIKLGLVPAEEISAAVFEQTGIFIRLIIKLVEKEKNSEALVAKLNEHKASLSPLSTSSTLSSNTTSASSLLSSLKLPKPSFDVSDMDQSHVELLKALFDVDSVQLQRDVTHLKQYVTQKALAKDIEQSMFYTDKDIGSSAPNAFSSEEAYQAWKNREIELCEYLMKKYPVPAPSKLLPAPLLPPGEEFYLMPSKSMTNPFYVSLCKMCMLHQRKQSMSEAAYLILSNKAKDLLLLCARIWRVDAPTRATCFYSAAHISGILLDPLFSPNTKELGPILLETTEIVLQTCKRVVEDAALDWDQREFWSIRDQEEWAKNLSYTFIELFYSLKDGLGVVLSKTVKPKFGPYLKFLEDFVERDPLFHKVEAMSLPKKWEKRLTKAFLRASETLYAGYLARLPRDNTVSIAHVLDIADCLIEDVKLLQKRYKSPLLGFLDLAKNHAALTMGMFASDSKNILKHIVAHANANGEFLNYGDALEAYKSLCEIRSIYRQVAPSGIFAFDLEQFFFVYLESWVSESGVKIKDFVANALAEDEFKPLDIENDDKKYSTSVHDIFTLIRQYLKILNDIKWENEYQLALIYTSFIKSVSESCLLYASEILGMIMDDLSRDSTKEEDRLNSGAESGWLAEVKSIVNNIQLGNEKIDVQPHTFTPRTCIGLNNLSAMSQQLSKLETFLDIENVSSQVEGQERATKDQFKRHVFSLRIVKAENIKSSSDNIHVKPYLTLVDTLAKRMIAKTRTMNSANPDWDEEFEITVEANSVITLSTTVWEDKLGSHGVCGRALIQLDPRKFKHDGIPQDVYLDLDPDGRILIEVAVENERDDSIFAMGRAHRTLIRSQQRITKMIVAKFSEFIRHCFSRTTLKSVCGGNGNVKPGQAQMDKAMMPLYTYLNVNLLVLAQHLTKDLLILVMLEAWKVVISSADELLLPTLTNAKALRLLGIKCKVQGSGSSKNGWQSAVTSAMANVTNSLGQLGFGKTLTSNEIETVIGWLNFLCFDFFHNAGNGPPVHDLKTEQYQSLLLVPIYYDSDTSSLINEADRLSPAFLQMLREKNNVYVAGSNGEDAAKLRSRAGSIARSLTIQSSATAKARELAAKEKEKLLHDPLVAQTSAENIILRLLLVKGEKAYVCRRLEQRERLAHTLATERLAKAAAEGTFFR</sequence>
<reference evidence="6" key="1">
    <citation type="submission" date="2019-03" db="EMBL/GenBank/DDBJ databases">
        <title>Snf2 controls pulcherriminic acid biosynthesis and connects pigmentation and antifungal activity of the yeast Metschnikowia pulcherrima.</title>
        <authorList>
            <person name="Gore-Lloyd D."/>
            <person name="Sumann I."/>
            <person name="Brachmann A.O."/>
            <person name="Schneeberger K."/>
            <person name="Ortiz-Merino R.A."/>
            <person name="Moreno-Beltran M."/>
            <person name="Schlaefli M."/>
            <person name="Kirner P."/>
            <person name="Santos Kron A."/>
            <person name="Wolfe K.H."/>
            <person name="Piel J."/>
            <person name="Ahrens C.H."/>
            <person name="Henk D."/>
            <person name="Freimoser F.M."/>
        </authorList>
    </citation>
    <scope>NUCLEOTIDE SEQUENCE [LARGE SCALE GENOMIC DNA]</scope>
    <source>
        <strain evidence="6">APC 1.2</strain>
    </source>
</reference>
<dbReference type="PROSITE" id="PS50004">
    <property type="entry name" value="C2"/>
    <property type="match status" value="1"/>
</dbReference>
<feature type="compositionally biased region" description="Basic and acidic residues" evidence="1">
    <location>
        <begin position="1"/>
        <end position="13"/>
    </location>
</feature>
<dbReference type="PROSITE" id="PS51258">
    <property type="entry name" value="MHD1"/>
    <property type="match status" value="1"/>
</dbReference>
<accession>A0A4V1AEU8</accession>
<feature type="domain" description="MHD2" evidence="4">
    <location>
        <begin position="1039"/>
        <end position="1195"/>
    </location>
</feature>
<feature type="region of interest" description="Disordered" evidence="1">
    <location>
        <begin position="1"/>
        <end position="20"/>
    </location>
</feature>
<dbReference type="PROSITE" id="PS51259">
    <property type="entry name" value="MHD2"/>
    <property type="match status" value="1"/>
</dbReference>
<protein>
    <submittedName>
        <fullName evidence="5">C2 domain-containing protein</fullName>
    </submittedName>
</protein>
<proteinExistence type="predicted"/>
<evidence type="ECO:0000259" key="2">
    <source>
        <dbReference type="PROSITE" id="PS50004"/>
    </source>
</evidence>
<feature type="domain" description="C2" evidence="2">
    <location>
        <begin position="840"/>
        <end position="959"/>
    </location>
</feature>
<dbReference type="InterPro" id="IPR035892">
    <property type="entry name" value="C2_domain_sf"/>
</dbReference>
<evidence type="ECO:0000259" key="3">
    <source>
        <dbReference type="PROSITE" id="PS51258"/>
    </source>
</evidence>
<dbReference type="SUPFAM" id="SSF49562">
    <property type="entry name" value="C2 domain (Calcium/lipid-binding domain, CaLB)"/>
    <property type="match status" value="1"/>
</dbReference>